<keyword evidence="5 7" id="KW-0378">Hydrolase</keyword>
<comment type="similarity">
    <text evidence="3 7">Belongs to the metallo-beta-lactamase superfamily. Glyoxalase II family.</text>
</comment>
<gene>
    <name evidence="7 9" type="primary">gloB</name>
    <name evidence="9" type="ordered locus">AXY_23200</name>
</gene>
<comment type="cofactor">
    <cofactor evidence="7">
        <name>Zn(2+)</name>
        <dbReference type="ChEBI" id="CHEBI:29105"/>
    </cofactor>
    <text evidence="7">Binds 2 Zn(2+) ions per subunit.</text>
</comment>
<dbReference type="eggNOG" id="COG0491">
    <property type="taxonomic scope" value="Bacteria"/>
</dbReference>
<protein>
    <recommendedName>
        <fullName evidence="7">Hydroxyacylglutathione hydrolase</fullName>
        <ecNumber evidence="7">3.1.2.6</ecNumber>
    </recommendedName>
    <alternativeName>
        <fullName evidence="7">Glyoxalase II</fullName>
        <shortName evidence="7">Glx II</shortName>
    </alternativeName>
</protein>
<feature type="binding site" evidence="7">
    <location>
        <position position="54"/>
    </location>
    <ligand>
        <name>Zn(2+)</name>
        <dbReference type="ChEBI" id="CHEBI:29105"/>
        <label>1</label>
    </ligand>
</feature>
<evidence type="ECO:0000256" key="5">
    <source>
        <dbReference type="ARBA" id="ARBA00022801"/>
    </source>
</evidence>
<dbReference type="PANTHER" id="PTHR43705">
    <property type="entry name" value="HYDROXYACYLGLUTATHIONE HYDROLASE"/>
    <property type="match status" value="1"/>
</dbReference>
<dbReference type="SUPFAM" id="SSF56281">
    <property type="entry name" value="Metallo-hydrolase/oxidoreductase"/>
    <property type="match status" value="1"/>
</dbReference>
<evidence type="ECO:0000313" key="9">
    <source>
        <dbReference type="EMBL" id="BAM48452.1"/>
    </source>
</evidence>
<name>K0J4Z0_AMPXN</name>
<dbReference type="PANTHER" id="PTHR43705:SF1">
    <property type="entry name" value="HYDROXYACYLGLUTATHIONE HYDROLASE GLOB"/>
    <property type="match status" value="1"/>
</dbReference>
<proteinExistence type="inferred from homology"/>
<reference evidence="9 10" key="1">
    <citation type="submission" date="2011-01" db="EMBL/GenBank/DDBJ databases">
        <title>Whole genome sequence of Amphibacillus xylinus NBRC 15112.</title>
        <authorList>
            <person name="Nakazawa H."/>
            <person name="Katano Y."/>
            <person name="Nakamura S."/>
            <person name="Sasagawa M."/>
            <person name="Fukada J."/>
            <person name="Arai T."/>
            <person name="Sasakura N."/>
            <person name="Mochizuki D."/>
            <person name="Hosoyama A."/>
            <person name="Harada K."/>
            <person name="Horikawa H."/>
            <person name="Kato Y."/>
            <person name="Harada T."/>
            <person name="Sasaki K."/>
            <person name="Sekiguchi M."/>
            <person name="Hodoyama M."/>
            <person name="Nishiko R."/>
            <person name="Narita H."/>
            <person name="Hanamaki A."/>
            <person name="Hata C."/>
            <person name="Konno Y."/>
            <person name="Niimura Y."/>
            <person name="Yamazaki S."/>
            <person name="Fujita N."/>
        </authorList>
    </citation>
    <scope>NUCLEOTIDE SEQUENCE [LARGE SCALE GENOMIC DNA]</scope>
    <source>
        <strain evidence="10">ATCC 51415 / DSM 6626 / JCM 7361 / LMG 17667 / NBRC 15112 / Ep01</strain>
    </source>
</reference>
<keyword evidence="6 7" id="KW-0862">Zinc</keyword>
<dbReference type="Pfam" id="PF16123">
    <property type="entry name" value="HAGH_C"/>
    <property type="match status" value="1"/>
</dbReference>
<evidence type="ECO:0000256" key="3">
    <source>
        <dbReference type="ARBA" id="ARBA00006759"/>
    </source>
</evidence>
<dbReference type="GO" id="GO:0004416">
    <property type="term" value="F:hydroxyacylglutathione hydrolase activity"/>
    <property type="evidence" value="ECO:0007669"/>
    <property type="project" value="UniProtKB-UniRule"/>
</dbReference>
<feature type="binding site" evidence="7">
    <location>
        <position position="125"/>
    </location>
    <ligand>
        <name>Zn(2+)</name>
        <dbReference type="ChEBI" id="CHEBI:29105"/>
        <label>2</label>
    </ligand>
</feature>
<dbReference type="Pfam" id="PF00753">
    <property type="entry name" value="Lactamase_B"/>
    <property type="match status" value="1"/>
</dbReference>
<dbReference type="SMART" id="SM00849">
    <property type="entry name" value="Lactamase_B"/>
    <property type="match status" value="1"/>
</dbReference>
<evidence type="ECO:0000259" key="8">
    <source>
        <dbReference type="SMART" id="SM00849"/>
    </source>
</evidence>
<dbReference type="InterPro" id="IPR032282">
    <property type="entry name" value="HAGH_C"/>
</dbReference>
<dbReference type="HAMAP" id="MF_01374">
    <property type="entry name" value="Glyoxalase_2"/>
    <property type="match status" value="1"/>
</dbReference>
<dbReference type="OrthoDB" id="235784at2"/>
<dbReference type="UniPathway" id="UPA00619">
    <property type="reaction ID" value="UER00676"/>
</dbReference>
<dbReference type="KEGG" id="axl:AXY_23200"/>
<dbReference type="Proteomes" id="UP000006294">
    <property type="component" value="Chromosome"/>
</dbReference>
<evidence type="ECO:0000313" key="10">
    <source>
        <dbReference type="Proteomes" id="UP000006294"/>
    </source>
</evidence>
<dbReference type="Gene3D" id="3.60.15.10">
    <property type="entry name" value="Ribonuclease Z/Hydroxyacylglutathione hydrolase-like"/>
    <property type="match status" value="1"/>
</dbReference>
<feature type="binding site" evidence="7">
    <location>
        <position position="108"/>
    </location>
    <ligand>
        <name>Zn(2+)</name>
        <dbReference type="ChEBI" id="CHEBI:29105"/>
        <label>1</label>
    </ligand>
</feature>
<feature type="binding site" evidence="7">
    <location>
        <position position="163"/>
    </location>
    <ligand>
        <name>Zn(2+)</name>
        <dbReference type="ChEBI" id="CHEBI:29105"/>
        <label>2</label>
    </ligand>
</feature>
<dbReference type="RefSeq" id="WP_015011031.1">
    <property type="nucleotide sequence ID" value="NC_018704.1"/>
</dbReference>
<evidence type="ECO:0000256" key="1">
    <source>
        <dbReference type="ARBA" id="ARBA00001623"/>
    </source>
</evidence>
<keyword evidence="4 7" id="KW-0479">Metal-binding</keyword>
<dbReference type="HOGENOM" id="CLU_030571_4_1_9"/>
<dbReference type="GO" id="GO:0046872">
    <property type="term" value="F:metal ion binding"/>
    <property type="evidence" value="ECO:0007669"/>
    <property type="project" value="UniProtKB-KW"/>
</dbReference>
<feature type="domain" description="Metallo-beta-lactamase" evidence="8">
    <location>
        <begin position="11"/>
        <end position="163"/>
    </location>
</feature>
<comment type="function">
    <text evidence="7">Thiolesterase that catalyzes the hydrolysis of S-D-lactoyl-glutathione to form glutathione and D-lactic acid.</text>
</comment>
<dbReference type="EC" id="3.1.2.6" evidence="7"/>
<dbReference type="InterPro" id="IPR035680">
    <property type="entry name" value="Clx_II_MBL"/>
</dbReference>
<comment type="pathway">
    <text evidence="2 7">Secondary metabolite metabolism; methylglyoxal degradation; (R)-lactate from methylglyoxal: step 2/2.</text>
</comment>
<dbReference type="InterPro" id="IPR036866">
    <property type="entry name" value="RibonucZ/Hydroxyglut_hydro"/>
</dbReference>
<evidence type="ECO:0000256" key="2">
    <source>
        <dbReference type="ARBA" id="ARBA00004963"/>
    </source>
</evidence>
<dbReference type="NCBIfam" id="TIGR03413">
    <property type="entry name" value="GSH_gloB"/>
    <property type="match status" value="1"/>
</dbReference>
<organism evidence="9 10">
    <name type="scientific">Amphibacillus xylanus (strain ATCC 51415 / DSM 6626 / JCM 7361 / LMG 17667 / NBRC 15112 / Ep01)</name>
    <dbReference type="NCBI Taxonomy" id="698758"/>
    <lineage>
        <taxon>Bacteria</taxon>
        <taxon>Bacillati</taxon>
        <taxon>Bacillota</taxon>
        <taxon>Bacilli</taxon>
        <taxon>Bacillales</taxon>
        <taxon>Bacillaceae</taxon>
        <taxon>Amphibacillus</taxon>
    </lineage>
</organism>
<feature type="binding site" evidence="7">
    <location>
        <position position="57"/>
    </location>
    <ligand>
        <name>Zn(2+)</name>
        <dbReference type="ChEBI" id="CHEBI:29105"/>
        <label>2</label>
    </ligand>
</feature>
<comment type="catalytic activity">
    <reaction evidence="1 7">
        <text>an S-(2-hydroxyacyl)glutathione + H2O = a 2-hydroxy carboxylate + glutathione + H(+)</text>
        <dbReference type="Rhea" id="RHEA:21864"/>
        <dbReference type="ChEBI" id="CHEBI:15377"/>
        <dbReference type="ChEBI" id="CHEBI:15378"/>
        <dbReference type="ChEBI" id="CHEBI:57925"/>
        <dbReference type="ChEBI" id="CHEBI:58896"/>
        <dbReference type="ChEBI" id="CHEBI:71261"/>
        <dbReference type="EC" id="3.1.2.6"/>
    </reaction>
</comment>
<feature type="binding site" evidence="7">
    <location>
        <position position="52"/>
    </location>
    <ligand>
        <name>Zn(2+)</name>
        <dbReference type="ChEBI" id="CHEBI:29105"/>
        <label>1</label>
    </ligand>
</feature>
<feature type="binding site" evidence="7">
    <location>
        <position position="56"/>
    </location>
    <ligand>
        <name>Zn(2+)</name>
        <dbReference type="ChEBI" id="CHEBI:29105"/>
        <label>2</label>
    </ligand>
</feature>
<feature type="binding site" evidence="7">
    <location>
        <position position="125"/>
    </location>
    <ligand>
        <name>Zn(2+)</name>
        <dbReference type="ChEBI" id="CHEBI:29105"/>
        <label>1</label>
    </ligand>
</feature>
<dbReference type="InterPro" id="IPR017782">
    <property type="entry name" value="Hydroxyacylglutathione_Hdrlase"/>
</dbReference>
<evidence type="ECO:0000256" key="6">
    <source>
        <dbReference type="ARBA" id="ARBA00022833"/>
    </source>
</evidence>
<keyword evidence="10" id="KW-1185">Reference proteome</keyword>
<dbReference type="GO" id="GO:0019243">
    <property type="term" value="P:methylglyoxal catabolic process to D-lactate via S-lactoyl-glutathione"/>
    <property type="evidence" value="ECO:0007669"/>
    <property type="project" value="UniProtKB-UniRule"/>
</dbReference>
<comment type="subunit">
    <text evidence="7">Monomer.</text>
</comment>
<dbReference type="InterPro" id="IPR050110">
    <property type="entry name" value="Glyoxalase_II_hydrolase"/>
</dbReference>
<evidence type="ECO:0000256" key="7">
    <source>
        <dbReference type="HAMAP-Rule" id="MF_01374"/>
    </source>
</evidence>
<sequence>MNIHPINAFKDNYIWVVEQDSQVVVVDPGEAKGVLDYLYNEQKSLSAILLTHNHDDHTGGVEQILAEYPNTPVHGPAETQPLSQYVLKEGDSFKLFGRTVTVLDTPGHTEGHISYLIDEALFCGDSLFSAGTGRVFTGDYQAQFLSLQKFKQLDNIVRVYPAHEYTETNLRFAQSIEPANQHVLVALDEVRALRKTGKPTLPSTIGREKKINLLLQAETLEQFIKLRQARDDF</sequence>
<dbReference type="EMBL" id="AP012050">
    <property type="protein sequence ID" value="BAM48452.1"/>
    <property type="molecule type" value="Genomic_DNA"/>
</dbReference>
<dbReference type="PATRIC" id="fig|698758.3.peg.2327"/>
<dbReference type="CDD" id="cd07723">
    <property type="entry name" value="hydroxyacylglutathione_hydrolase_MBL-fold"/>
    <property type="match status" value="1"/>
</dbReference>
<dbReference type="InterPro" id="IPR001279">
    <property type="entry name" value="Metallo-B-lactamas"/>
</dbReference>
<accession>K0J4Z0</accession>
<dbReference type="STRING" id="698758.AXY_23200"/>
<dbReference type="AlphaFoldDB" id="K0J4Z0"/>
<evidence type="ECO:0000256" key="4">
    <source>
        <dbReference type="ARBA" id="ARBA00022723"/>
    </source>
</evidence>